<reference evidence="1" key="2">
    <citation type="journal article" date="2015" name="Data Brief">
        <title>Shoot transcriptome of the giant reed, Arundo donax.</title>
        <authorList>
            <person name="Barrero R.A."/>
            <person name="Guerrero F.D."/>
            <person name="Moolhuijzen P."/>
            <person name="Goolsby J.A."/>
            <person name="Tidwell J."/>
            <person name="Bellgard S.E."/>
            <person name="Bellgard M.I."/>
        </authorList>
    </citation>
    <scope>NUCLEOTIDE SEQUENCE</scope>
    <source>
        <tissue evidence="1">Shoot tissue taken approximately 20 cm above the soil surface</tissue>
    </source>
</reference>
<name>A0A0A9SZA9_ARUDO</name>
<evidence type="ECO:0000313" key="1">
    <source>
        <dbReference type="EMBL" id="JAD27918.1"/>
    </source>
</evidence>
<protein>
    <submittedName>
        <fullName evidence="1">Uncharacterized protein</fullName>
    </submittedName>
</protein>
<dbReference type="EMBL" id="GBRH01269977">
    <property type="protein sequence ID" value="JAD27918.1"/>
    <property type="molecule type" value="Transcribed_RNA"/>
</dbReference>
<accession>A0A0A9SZA9</accession>
<reference evidence="1" key="1">
    <citation type="submission" date="2014-09" db="EMBL/GenBank/DDBJ databases">
        <authorList>
            <person name="Magalhaes I.L.F."/>
            <person name="Oliveira U."/>
            <person name="Santos F.R."/>
            <person name="Vidigal T.H.D.A."/>
            <person name="Brescovit A.D."/>
            <person name="Santos A.J."/>
        </authorList>
    </citation>
    <scope>NUCLEOTIDE SEQUENCE</scope>
    <source>
        <tissue evidence="1">Shoot tissue taken approximately 20 cm above the soil surface</tissue>
    </source>
</reference>
<sequence>MFSAIVLENSIASCETKAICAFKHCS</sequence>
<organism evidence="1">
    <name type="scientific">Arundo donax</name>
    <name type="common">Giant reed</name>
    <name type="synonym">Donax arundinaceus</name>
    <dbReference type="NCBI Taxonomy" id="35708"/>
    <lineage>
        <taxon>Eukaryota</taxon>
        <taxon>Viridiplantae</taxon>
        <taxon>Streptophyta</taxon>
        <taxon>Embryophyta</taxon>
        <taxon>Tracheophyta</taxon>
        <taxon>Spermatophyta</taxon>
        <taxon>Magnoliopsida</taxon>
        <taxon>Liliopsida</taxon>
        <taxon>Poales</taxon>
        <taxon>Poaceae</taxon>
        <taxon>PACMAD clade</taxon>
        <taxon>Arundinoideae</taxon>
        <taxon>Arundineae</taxon>
        <taxon>Arundo</taxon>
    </lineage>
</organism>
<dbReference type="AlphaFoldDB" id="A0A0A9SZA9"/>
<proteinExistence type="predicted"/>